<evidence type="ECO:0000313" key="1">
    <source>
        <dbReference type="EMBL" id="MBB4963771.1"/>
    </source>
</evidence>
<dbReference type="SUPFAM" id="SSF53335">
    <property type="entry name" value="S-adenosyl-L-methionine-dependent methyltransferases"/>
    <property type="match status" value="1"/>
</dbReference>
<dbReference type="Proteomes" id="UP000542674">
    <property type="component" value="Unassembled WGS sequence"/>
</dbReference>
<organism evidence="1 2">
    <name type="scientific">Saccharothrix violaceirubra</name>
    <dbReference type="NCBI Taxonomy" id="413306"/>
    <lineage>
        <taxon>Bacteria</taxon>
        <taxon>Bacillati</taxon>
        <taxon>Actinomycetota</taxon>
        <taxon>Actinomycetes</taxon>
        <taxon>Pseudonocardiales</taxon>
        <taxon>Pseudonocardiaceae</taxon>
        <taxon>Saccharothrix</taxon>
    </lineage>
</organism>
<proteinExistence type="predicted"/>
<dbReference type="CDD" id="cd02440">
    <property type="entry name" value="AdoMet_MTases"/>
    <property type="match status" value="1"/>
</dbReference>
<dbReference type="Gene3D" id="3.40.50.150">
    <property type="entry name" value="Vaccinia Virus protein VP39"/>
    <property type="match status" value="2"/>
</dbReference>
<reference evidence="1 2" key="1">
    <citation type="submission" date="2020-08" db="EMBL/GenBank/DDBJ databases">
        <title>Sequencing the genomes of 1000 actinobacteria strains.</title>
        <authorList>
            <person name="Klenk H.-P."/>
        </authorList>
    </citation>
    <scope>NUCLEOTIDE SEQUENCE [LARGE SCALE GENOMIC DNA]</scope>
    <source>
        <strain evidence="1 2">DSM 45084</strain>
    </source>
</reference>
<dbReference type="EMBL" id="JACHJS010000001">
    <property type="protein sequence ID" value="MBB4963771.1"/>
    <property type="molecule type" value="Genomic_DNA"/>
</dbReference>
<protein>
    <recommendedName>
        <fullName evidence="3">DNA methylase</fullName>
    </recommendedName>
</protein>
<dbReference type="AlphaFoldDB" id="A0A7W7SZE8"/>
<keyword evidence="2" id="KW-1185">Reference proteome</keyword>
<evidence type="ECO:0000313" key="2">
    <source>
        <dbReference type="Proteomes" id="UP000542674"/>
    </source>
</evidence>
<sequence length="301" mass="33056">MPHPVIAWDGQPVGDRYPAMDVVPGVLPWSTLDQDSRPWQDRKKHWHDLGVRDTTPRDHAAGMMTTGRHGALSGGVSRFDPVLAEVLYRWYCPPGGRVLDPCAGGPVRGLVASHLGLEYVGVDLDADQVDANTAVAAGSPYPSPAWFAGDALTYAWPVSDGDADMVLTCPPYHDRERYSDDPRDLSTMDWPAFLDAHRAVVGRAAAALREDRFLAWVISDVRDRHGHLRGLPRHAWQHLEDAGLHVVNEHVLRAPVGTAHKRMRPPWQACRTATRRHQIVLVAVKGDRRAATRAVSGGGGC</sequence>
<comment type="caution">
    <text evidence="1">The sequence shown here is derived from an EMBL/GenBank/DDBJ whole genome shotgun (WGS) entry which is preliminary data.</text>
</comment>
<accession>A0A7W7SZE8</accession>
<dbReference type="InterPro" id="IPR029063">
    <property type="entry name" value="SAM-dependent_MTases_sf"/>
</dbReference>
<evidence type="ECO:0008006" key="3">
    <source>
        <dbReference type="Google" id="ProtNLM"/>
    </source>
</evidence>
<gene>
    <name evidence="1" type="ORF">F4559_001130</name>
</gene>
<name>A0A7W7SZE8_9PSEU</name>
<dbReference type="RefSeq" id="WP_184666517.1">
    <property type="nucleotide sequence ID" value="NZ_BAABAI010000034.1"/>
</dbReference>